<dbReference type="AlphaFoldDB" id="A0A2N5TWA9"/>
<gene>
    <name evidence="1" type="ORF">PCASD_17492</name>
</gene>
<dbReference type="Proteomes" id="UP000235392">
    <property type="component" value="Unassembled WGS sequence"/>
</dbReference>
<comment type="caution">
    <text evidence="1">The sequence shown here is derived from an EMBL/GenBank/DDBJ whole genome shotgun (WGS) entry which is preliminary data.</text>
</comment>
<organism evidence="1 2">
    <name type="scientific">Puccinia coronata f. sp. avenae</name>
    <dbReference type="NCBI Taxonomy" id="200324"/>
    <lineage>
        <taxon>Eukaryota</taxon>
        <taxon>Fungi</taxon>
        <taxon>Dikarya</taxon>
        <taxon>Basidiomycota</taxon>
        <taxon>Pucciniomycotina</taxon>
        <taxon>Pucciniomycetes</taxon>
        <taxon>Pucciniales</taxon>
        <taxon>Pucciniaceae</taxon>
        <taxon>Puccinia</taxon>
    </lineage>
</organism>
<evidence type="ECO:0000313" key="1">
    <source>
        <dbReference type="EMBL" id="PLW29766.1"/>
    </source>
</evidence>
<proteinExistence type="predicted"/>
<accession>A0A2N5TWA9</accession>
<reference evidence="1 2" key="1">
    <citation type="submission" date="2017-11" db="EMBL/GenBank/DDBJ databases">
        <title>De novo assembly and phasing of dikaryotic genomes from two isolates of Puccinia coronata f. sp. avenae, the causal agent of oat crown rust.</title>
        <authorList>
            <person name="Miller M.E."/>
            <person name="Zhang Y."/>
            <person name="Omidvar V."/>
            <person name="Sperschneider J."/>
            <person name="Schwessinger B."/>
            <person name="Raley C."/>
            <person name="Palmer J.M."/>
            <person name="Garnica D."/>
            <person name="Upadhyaya N."/>
            <person name="Rathjen J."/>
            <person name="Taylor J.M."/>
            <person name="Park R.F."/>
            <person name="Dodds P.N."/>
            <person name="Hirsch C.D."/>
            <person name="Kianian S.F."/>
            <person name="Figueroa M."/>
        </authorList>
    </citation>
    <scope>NUCLEOTIDE SEQUENCE [LARGE SCALE GENOMIC DNA]</scope>
    <source>
        <strain evidence="1">12SD80</strain>
    </source>
</reference>
<evidence type="ECO:0000313" key="2">
    <source>
        <dbReference type="Proteomes" id="UP000235392"/>
    </source>
</evidence>
<name>A0A2N5TWA9_9BASI</name>
<sequence>MCCTIPLDIDRWTGSGLAMKFFSLTTYNPFPPLVSKRLNLVLLSLIEKLSQPELIHSILLAQLRPSALIVPAAEQNPIPEIPSLQQEETEQYHHVVTIRSSIDQLSSFFHTLLLCLLRLPTFLGALIHHITLQKCSQACSSQVMMKFNCEKQTEIL</sequence>
<dbReference type="EMBL" id="PGCI01000320">
    <property type="protein sequence ID" value="PLW29766.1"/>
    <property type="molecule type" value="Genomic_DNA"/>
</dbReference>
<protein>
    <submittedName>
        <fullName evidence="1">Uncharacterized protein</fullName>
    </submittedName>
</protein>